<dbReference type="Gene3D" id="3.40.50.2000">
    <property type="entry name" value="Glycogen Phosphorylase B"/>
    <property type="match status" value="2"/>
</dbReference>
<organism evidence="2 3">
    <name type="scientific">Afipia felis</name>
    <name type="common">Cat scratch disease bacillus</name>
    <dbReference type="NCBI Taxonomy" id="1035"/>
    <lineage>
        <taxon>Bacteria</taxon>
        <taxon>Pseudomonadati</taxon>
        <taxon>Pseudomonadota</taxon>
        <taxon>Alphaproteobacteria</taxon>
        <taxon>Hyphomicrobiales</taxon>
        <taxon>Nitrobacteraceae</taxon>
        <taxon>Afipia</taxon>
    </lineage>
</organism>
<dbReference type="InterPro" id="IPR001173">
    <property type="entry name" value="Glyco_trans_2-like"/>
</dbReference>
<dbReference type="CDD" id="cd04186">
    <property type="entry name" value="GT_2_like_c"/>
    <property type="match status" value="1"/>
</dbReference>
<keyword evidence="2" id="KW-0328">Glycosyltransferase</keyword>
<proteinExistence type="predicted"/>
<feature type="domain" description="Glycosyltransferase 2-like" evidence="1">
    <location>
        <begin position="1018"/>
        <end position="1142"/>
    </location>
</feature>
<dbReference type="Pfam" id="PF13692">
    <property type="entry name" value="Glyco_trans_1_4"/>
    <property type="match status" value="2"/>
</dbReference>
<dbReference type="RefSeq" id="WP_002718813.1">
    <property type="nucleotide sequence ID" value="NZ_UFSI01000001.1"/>
</dbReference>
<keyword evidence="2" id="KW-0808">Transferase</keyword>
<evidence type="ECO:0000313" key="2">
    <source>
        <dbReference type="EMBL" id="SUU84033.1"/>
    </source>
</evidence>
<dbReference type="OrthoDB" id="9771846at2"/>
<dbReference type="PANTHER" id="PTHR43179:SF7">
    <property type="entry name" value="RHAMNOSYLTRANSFERASE WBBL"/>
    <property type="match status" value="1"/>
</dbReference>
<dbReference type="Proteomes" id="UP000254343">
    <property type="component" value="Unassembled WGS sequence"/>
</dbReference>
<dbReference type="PANTHER" id="PTHR43179">
    <property type="entry name" value="RHAMNOSYLTRANSFERASE WBBL"/>
    <property type="match status" value="1"/>
</dbReference>
<dbReference type="Gene3D" id="3.90.550.10">
    <property type="entry name" value="Spore Coat Polysaccharide Biosynthesis Protein SpsA, Chain A"/>
    <property type="match status" value="1"/>
</dbReference>
<gene>
    <name evidence="2" type="primary">wbbL</name>
    <name evidence="2" type="ORF">NCTC12722_01216</name>
</gene>
<sequence length="1672" mass="186271">MEHLDLTEQHEERPKVERVILVTPAAPGSKGDEGMLLGALRILNSVPVHLLNPETGPLWTDVLSKSDDMSFVTEHQGAFADFLPSIRPTDAVFVVGADVIDGTCGPDPSLVRLSFLKEALVRGARGAIACSFRSGVDPAIVNYLKDLPDSSVFLRDVKSLENFSTQVDSRAEFFPDLSYFAAPSELQSRSCDPDLVAWIAGIHERGGKVIGLNFSEQMFRSLSDDHDNAARSSLVTNVINEILKTVPSACFVLISNDNRDWPNHLSDVAYQEFAAESLKDIVGIDGFRIQDPSRSYLDNIVLMGFLDLLVTGRMHLAHAAVRQGTIPLIMMGTGRGYTSTDKMRGMYETVFEADSGVVNEIEGLGAAIRWAEERMPDLKTRLGKWNKISRFEEEVLRPMLVRSLGLSKEPSSGGEMLVASLRKRDAETRLTLKRYEPSVEIEPAQAATETQILTEERDRLRVATDLLMTEGDRLSDELFRAYRRPWKPIRRTIQRGFLKLILVFRPLLSERTADRFRRSIQKRKPSLILSQWAEFKAYVGNSASLQTSTASGRMKAKFWKVVKYRLLRLLSKLARPFSRRQAEKFRRSADKRNPWRSNLPVAPVVPAVVQSVDMMDASRASRIFVADYRLPRADTSAGERATVGLISDLCAVGYEVVFAPTDMNATSPYLEELQGLGVEVITRESGYTYASDYIREKGKQFGTFYFIRVDVAEDLIAAAREAAPEARTIFHAPDLYSLRENRAAGLSGDPTEKRTAEKTRARETAIMRASDHVVLVSPAEVPHVKDIVSIDKISVFPALYSSIVPNPPGYRERQHLFFIGGFAHTPNVGAVKWFVDEIWPAIHAALPETEFHIIGAEAPEDIVKLGERPGVRFVGYVPDLAPVLATYRLSVVPLLYGAGIKGKLGTAMGAGVPSVVTTIAAEGMNVVDGAHALVRDEPALFAEAVIRLYQDENLWERIARGGRALVEDNFGDAANQASFLRLLDRAGVLPLDLYVKYCQGVSPSPFPSLDPEQAVDVSIIIPVHNQWTLTKACLSSVLHACRGTGIDCEVILADDASTDDTLRAAEFFPGLKIVRQDQNLGFLGNCNAAAAGARGRYLLFLNNDTVVMPNWLTALMAAATRYPDAAILGSKLIYPDGTIQDAGSVLFADGSAANLGRGQNRYDPRFCFDRDVDYATGASILVVRAFWDDVGGFDERYIPAYCEDSDLAMAARAHGLHVTYIPSSEVVHFEHGSYGAQASVTPQAYQIENGKKLFDKWSVQFARDHLPASALQDAEAIHAERRSSRETRRHKKLNILYFSPFPSHPNNHGNQVRIQSLGRHFKQLGHKVHFVLLESGMVNDNAIKFMRSTWDTFDLLQNSRSLESDGNPIPFDHWYQEGLGEEIAGLCRKYDINLVLCSYVFQSKLLEYVPVHILKVIDTHDKMGDRYEMLRKNGQPLEFFSCSPQEEGEYLRRADVVVAMRAEEASYFDDVSGRATSIVIPHIERRRFVDRNFSKIENVGVVASPNRINLAVVSELVKTLVAREQHAPIPFTLHIAGQIREMVRSLPSREQEWFDRPWIKLHGFVPNIGEFYRAVDVVISPVTMGTGINIKTVEALAYGMPLLSTAWGSKGIETSEPMHRHADLDSLSQSLFDICRSPLRLQQLAAASRTTYEKFYNDTVQSIDLLMRKVRA</sequence>
<name>A0A380W6F4_AFIFE</name>
<dbReference type="SUPFAM" id="SSF53756">
    <property type="entry name" value="UDP-Glycosyltransferase/glycogen phosphorylase"/>
    <property type="match status" value="2"/>
</dbReference>
<dbReference type="SUPFAM" id="SSF53448">
    <property type="entry name" value="Nucleotide-diphospho-sugar transferases"/>
    <property type="match status" value="1"/>
</dbReference>
<dbReference type="Pfam" id="PF00535">
    <property type="entry name" value="Glycos_transf_2"/>
    <property type="match status" value="1"/>
</dbReference>
<dbReference type="EC" id="2.4.-.-" evidence="2"/>
<protein>
    <submittedName>
        <fullName evidence="2">dTDP-Rha:alpha-D-GlcNAc-pyrophosphate polyprenol, alpha-3-L-rhamnosyltransferase</fullName>
        <ecNumber evidence="2">2.4.-.-</ecNumber>
    </submittedName>
</protein>
<evidence type="ECO:0000259" key="1">
    <source>
        <dbReference type="Pfam" id="PF00535"/>
    </source>
</evidence>
<dbReference type="EMBL" id="UIGB01000001">
    <property type="protein sequence ID" value="SUU84033.1"/>
    <property type="molecule type" value="Genomic_DNA"/>
</dbReference>
<dbReference type="GO" id="GO:0016757">
    <property type="term" value="F:glycosyltransferase activity"/>
    <property type="evidence" value="ECO:0007669"/>
    <property type="project" value="UniProtKB-KW"/>
</dbReference>
<accession>A0A380W6F4</accession>
<dbReference type="InterPro" id="IPR029044">
    <property type="entry name" value="Nucleotide-diphossugar_trans"/>
</dbReference>
<reference evidence="2 3" key="1">
    <citation type="submission" date="2018-06" db="EMBL/GenBank/DDBJ databases">
        <authorList>
            <consortium name="Pathogen Informatics"/>
            <person name="Doyle S."/>
        </authorList>
    </citation>
    <scope>NUCLEOTIDE SEQUENCE [LARGE SCALE GENOMIC DNA]</scope>
    <source>
        <strain evidence="2 3">NCTC12722</strain>
    </source>
</reference>
<evidence type="ECO:0000313" key="3">
    <source>
        <dbReference type="Proteomes" id="UP000254343"/>
    </source>
</evidence>
<dbReference type="CDD" id="cd03801">
    <property type="entry name" value="GT4_PimA-like"/>
    <property type="match status" value="1"/>
</dbReference>